<protein>
    <submittedName>
        <fullName evidence="1">Uncharacterized protein</fullName>
    </submittedName>
</protein>
<dbReference type="Proteomes" id="UP001497516">
    <property type="component" value="Chromosome 7"/>
</dbReference>
<sequence length="74" mass="8645">MDLLQHSQLNLLHHLLHHSHYNLFNQLLFIPWRFQELLLPIRLQIVLLPPPPFEALDATHSFETPYSSPLSSPA</sequence>
<gene>
    <name evidence="1" type="ORF">LTRI10_LOCUS44333</name>
</gene>
<proteinExistence type="predicted"/>
<keyword evidence="2" id="KW-1185">Reference proteome</keyword>
<accession>A0AAV2G1F6</accession>
<name>A0AAV2G1F6_9ROSI</name>
<evidence type="ECO:0000313" key="2">
    <source>
        <dbReference type="Proteomes" id="UP001497516"/>
    </source>
</evidence>
<reference evidence="1 2" key="1">
    <citation type="submission" date="2024-04" db="EMBL/GenBank/DDBJ databases">
        <authorList>
            <person name="Fracassetti M."/>
        </authorList>
    </citation>
    <scope>NUCLEOTIDE SEQUENCE [LARGE SCALE GENOMIC DNA]</scope>
</reference>
<dbReference type="EMBL" id="OZ034820">
    <property type="protein sequence ID" value="CAL1404478.1"/>
    <property type="molecule type" value="Genomic_DNA"/>
</dbReference>
<dbReference type="AlphaFoldDB" id="A0AAV2G1F6"/>
<evidence type="ECO:0000313" key="1">
    <source>
        <dbReference type="EMBL" id="CAL1404478.1"/>
    </source>
</evidence>
<organism evidence="1 2">
    <name type="scientific">Linum trigynum</name>
    <dbReference type="NCBI Taxonomy" id="586398"/>
    <lineage>
        <taxon>Eukaryota</taxon>
        <taxon>Viridiplantae</taxon>
        <taxon>Streptophyta</taxon>
        <taxon>Embryophyta</taxon>
        <taxon>Tracheophyta</taxon>
        <taxon>Spermatophyta</taxon>
        <taxon>Magnoliopsida</taxon>
        <taxon>eudicotyledons</taxon>
        <taxon>Gunneridae</taxon>
        <taxon>Pentapetalae</taxon>
        <taxon>rosids</taxon>
        <taxon>fabids</taxon>
        <taxon>Malpighiales</taxon>
        <taxon>Linaceae</taxon>
        <taxon>Linum</taxon>
    </lineage>
</organism>